<dbReference type="GO" id="GO:0045329">
    <property type="term" value="P:carnitine biosynthetic process"/>
    <property type="evidence" value="ECO:0007669"/>
    <property type="project" value="UniProtKB-UniPathway"/>
</dbReference>
<keyword evidence="12" id="KW-1185">Reference proteome</keyword>
<dbReference type="NCBIfam" id="TIGR02410">
    <property type="entry name" value="carnitine_TMLD"/>
    <property type="match status" value="1"/>
</dbReference>
<evidence type="ECO:0000256" key="5">
    <source>
        <dbReference type="ARBA" id="ARBA00022723"/>
    </source>
</evidence>
<dbReference type="GO" id="GO:0050353">
    <property type="term" value="F:trimethyllysine dioxygenase activity"/>
    <property type="evidence" value="ECO:0007669"/>
    <property type="project" value="InterPro"/>
</dbReference>
<organism evidence="11 12">
    <name type="scientific">Cytospora leucostoma</name>
    <dbReference type="NCBI Taxonomy" id="1230097"/>
    <lineage>
        <taxon>Eukaryota</taxon>
        <taxon>Fungi</taxon>
        <taxon>Dikarya</taxon>
        <taxon>Ascomycota</taxon>
        <taxon>Pezizomycotina</taxon>
        <taxon>Sordariomycetes</taxon>
        <taxon>Sordariomycetidae</taxon>
        <taxon>Diaporthales</taxon>
        <taxon>Cytosporaceae</taxon>
        <taxon>Cytospora</taxon>
    </lineage>
</organism>
<gene>
    <name evidence="11" type="ORF">VPNG_05713</name>
</gene>
<dbReference type="SUPFAM" id="SSF51197">
    <property type="entry name" value="Clavaminate synthase-like"/>
    <property type="match status" value="1"/>
</dbReference>
<evidence type="ECO:0000313" key="12">
    <source>
        <dbReference type="Proteomes" id="UP000285146"/>
    </source>
</evidence>
<feature type="domain" description="TauD/TfdA-like" evidence="10">
    <location>
        <begin position="63"/>
        <end position="322"/>
    </location>
</feature>
<dbReference type="CDD" id="cd00250">
    <property type="entry name" value="CAS_like"/>
    <property type="match status" value="1"/>
</dbReference>
<dbReference type="FunFam" id="3.60.130.10:FF:000001">
    <property type="entry name" value="Trimethyllysine dioxygenase, mitochondrial"/>
    <property type="match status" value="1"/>
</dbReference>
<evidence type="ECO:0000256" key="1">
    <source>
        <dbReference type="ARBA" id="ARBA00001954"/>
    </source>
</evidence>
<protein>
    <recommendedName>
        <fullName evidence="10">TauD/TfdA-like domain-containing protein</fullName>
    </recommendedName>
</protein>
<evidence type="ECO:0000259" key="10">
    <source>
        <dbReference type="Pfam" id="PF02668"/>
    </source>
</evidence>
<comment type="caution">
    <text evidence="11">The sequence shown here is derived from an EMBL/GenBank/DDBJ whole genome shotgun (WGS) entry which is preliminary data.</text>
</comment>
<dbReference type="InterPro" id="IPR012776">
    <property type="entry name" value="Trimethyllysine_dOase"/>
</dbReference>
<dbReference type="InterPro" id="IPR003819">
    <property type="entry name" value="TauD/TfdA-like"/>
</dbReference>
<dbReference type="EMBL" id="LKEB01000032">
    <property type="protein sequence ID" value="ROW09173.1"/>
    <property type="molecule type" value="Genomic_DNA"/>
</dbReference>
<dbReference type="InParanoid" id="A0A423X026"/>
<evidence type="ECO:0000256" key="4">
    <source>
        <dbReference type="ARBA" id="ARBA00008654"/>
    </source>
</evidence>
<keyword evidence="6" id="KW-0124">Carnitine biosynthesis</keyword>
<evidence type="ECO:0000256" key="3">
    <source>
        <dbReference type="ARBA" id="ARBA00005022"/>
    </source>
</evidence>
<dbReference type="OrthoDB" id="408743at2759"/>
<dbReference type="STRING" id="1230097.A0A423X026"/>
<keyword evidence="9" id="KW-0408">Iron</keyword>
<keyword evidence="5" id="KW-0479">Metal-binding</keyword>
<dbReference type="AlphaFoldDB" id="A0A423X026"/>
<dbReference type="GO" id="GO:0005506">
    <property type="term" value="F:iron ion binding"/>
    <property type="evidence" value="ECO:0007669"/>
    <property type="project" value="InterPro"/>
</dbReference>
<proteinExistence type="inferred from homology"/>
<dbReference type="Pfam" id="PF02668">
    <property type="entry name" value="TauD"/>
    <property type="match status" value="1"/>
</dbReference>
<comment type="pathway">
    <text evidence="3">Amine and polyamine biosynthesis; carnitine biosynthesis.</text>
</comment>
<evidence type="ECO:0000256" key="6">
    <source>
        <dbReference type="ARBA" id="ARBA00022873"/>
    </source>
</evidence>
<comment type="cofactor">
    <cofactor evidence="2">
        <name>L-ascorbate</name>
        <dbReference type="ChEBI" id="CHEBI:38290"/>
    </cofactor>
</comment>
<dbReference type="PANTHER" id="PTHR10696:SF51">
    <property type="entry name" value="TRIMETHYLLYSINE DIOXYGENASE, MITOCHONDRIAL"/>
    <property type="match status" value="1"/>
</dbReference>
<comment type="similarity">
    <text evidence="4">Belongs to the gamma-BBH/TMLD family.</text>
</comment>
<dbReference type="InterPro" id="IPR042098">
    <property type="entry name" value="TauD-like_sf"/>
</dbReference>
<evidence type="ECO:0000256" key="7">
    <source>
        <dbReference type="ARBA" id="ARBA00022964"/>
    </source>
</evidence>
<dbReference type="Gene3D" id="3.60.130.10">
    <property type="entry name" value="Clavaminate synthase-like"/>
    <property type="match status" value="1"/>
</dbReference>
<comment type="cofactor">
    <cofactor evidence="1">
        <name>Fe(2+)</name>
        <dbReference type="ChEBI" id="CHEBI:29033"/>
    </cofactor>
</comment>
<dbReference type="UniPathway" id="UPA00118"/>
<reference evidence="11 12" key="1">
    <citation type="submission" date="2015-09" db="EMBL/GenBank/DDBJ databases">
        <title>Host preference determinants of Valsa canker pathogens revealed by comparative genomics.</title>
        <authorList>
            <person name="Yin Z."/>
            <person name="Huang L."/>
        </authorList>
    </citation>
    <scope>NUCLEOTIDE SEQUENCE [LARGE SCALE GENOMIC DNA]</scope>
    <source>
        <strain evidence="11 12">SXYLt</strain>
    </source>
</reference>
<dbReference type="PANTHER" id="PTHR10696">
    <property type="entry name" value="GAMMA-BUTYROBETAINE HYDROXYLASE-RELATED"/>
    <property type="match status" value="1"/>
</dbReference>
<evidence type="ECO:0000256" key="9">
    <source>
        <dbReference type="ARBA" id="ARBA00023004"/>
    </source>
</evidence>
<dbReference type="Proteomes" id="UP000285146">
    <property type="component" value="Unassembled WGS sequence"/>
</dbReference>
<name>A0A423X026_9PEZI</name>
<accession>A0A423X026</accession>
<dbReference type="GO" id="GO:0005739">
    <property type="term" value="C:mitochondrion"/>
    <property type="evidence" value="ECO:0007669"/>
    <property type="project" value="TreeGrafter"/>
</dbReference>
<dbReference type="InterPro" id="IPR050411">
    <property type="entry name" value="AlphaKG_dependent_hydroxylases"/>
</dbReference>
<evidence type="ECO:0000313" key="11">
    <source>
        <dbReference type="EMBL" id="ROW09173.1"/>
    </source>
</evidence>
<evidence type="ECO:0000256" key="2">
    <source>
        <dbReference type="ARBA" id="ARBA00001961"/>
    </source>
</evidence>
<keyword evidence="7" id="KW-0223">Dioxygenase</keyword>
<keyword evidence="8" id="KW-0560">Oxidoreductase</keyword>
<sequence length="350" mass="40055">MQKNYNIFATPLRTQPIRVRSDEQGVTVTWAPDHHESFYGWEFLEHYLRNDKRARIEGRYTWGAEIKDDPPIVGFSEVMDSDTGVAMMTDLILRFGFVFVDNTPVDDSVHTKRLLERIGPIRETHYGGFYDFIPDMAKADTAYTNIALAAHTDTTYFTDPAGLQAFHLLSHTPAPDEPEATGGESLLVDGFHAAEILKYENKAYFRALTSTGLSWHASGNEGVTITSERLFPVIELDWLTNPNSRIQKVRWNNDDRGVLPLKGVSGERAILWYNAAAKWDEILRRKESEYWFQLKPGRTLIFNNHRVLHGRSAFTGLRRICGGYINMDDFLSRWRNTNLPREQVLAQVIG</sequence>
<evidence type="ECO:0000256" key="8">
    <source>
        <dbReference type="ARBA" id="ARBA00023002"/>
    </source>
</evidence>